<dbReference type="Gene3D" id="2.60.120.1390">
    <property type="match status" value="1"/>
</dbReference>
<reference evidence="1" key="1">
    <citation type="submission" date="2013-07" db="EMBL/GenBank/DDBJ databases">
        <title>The Genome Sequence of Cryptococcus bestiolae CBS10118.</title>
        <authorList>
            <consortium name="The Broad Institute Genome Sequencing Platform"/>
            <person name="Cuomo C."/>
            <person name="Litvintseva A."/>
            <person name="Chen Y."/>
            <person name="Heitman J."/>
            <person name="Sun S."/>
            <person name="Springer D."/>
            <person name="Dromer F."/>
            <person name="Young S.K."/>
            <person name="Zeng Q."/>
            <person name="Gargeya S."/>
            <person name="Fitzgerald M."/>
            <person name="Abouelleil A."/>
            <person name="Alvarado L."/>
            <person name="Berlin A.M."/>
            <person name="Chapman S.B."/>
            <person name="Dewar J."/>
            <person name="Goldberg J."/>
            <person name="Griggs A."/>
            <person name="Gujja S."/>
            <person name="Hansen M."/>
            <person name="Howarth C."/>
            <person name="Imamovic A."/>
            <person name="Larimer J."/>
            <person name="McCowan C."/>
            <person name="Murphy C."/>
            <person name="Pearson M."/>
            <person name="Priest M."/>
            <person name="Roberts A."/>
            <person name="Saif S."/>
            <person name="Shea T."/>
            <person name="Sykes S."/>
            <person name="Wortman J."/>
            <person name="Nusbaum C."/>
            <person name="Birren B."/>
        </authorList>
    </citation>
    <scope>NUCLEOTIDE SEQUENCE [LARGE SCALE GENOMIC DNA]</scope>
    <source>
        <strain evidence="1">CBS 10118</strain>
    </source>
</reference>
<sequence length="454" mass="51836">MNRTDLLSAGAYRRNARTGRVSSWDHSGRNEDAFTVRPGESIVLADVEGPGAITHLWFVQGCRKVLGPGVAPYTATNCPFMETHRALGLFDEANDENFYRNVVIKIFWDDQTEPSVLAPLGDFFCIGQSMPANFSSLPFSVSVRPMDDHKYGGTSALNCYLTMPFNKRATIEVENQGDNTYIQYFYIDYELYPEPHGKDILYFHAMWKRENPTRGWAPSRMAANSREIQQPKNLDATGDSNYVILETEGAGNYLGCNHSITHMQGVWWGEGDDIIWIDDDSWPPSLHGTGGEDYFGQGWGMQKNAYPFCGTIIHEDDITNNQVSYRFHMADPIRFNKRIKVTMETGHANHLRDDWSTTAYWYQTLPGPKLSLPPPELRIPRKATISTEGISDPDVSAMSEQFKALLDAREERFKDYLKDRQVWIDRRADDSQERAKRNVEIAKEVRTRWMASLK</sequence>
<name>A0A1B9G6R9_9TREE</name>
<evidence type="ECO:0008006" key="2">
    <source>
        <dbReference type="Google" id="ProtNLM"/>
    </source>
</evidence>
<protein>
    <recommendedName>
        <fullName evidence="2">DUF2961 domain-containing protein</fullName>
    </recommendedName>
</protein>
<gene>
    <name evidence="1" type="ORF">I302_04367</name>
</gene>
<dbReference type="OrthoDB" id="2581467at2759"/>
<dbReference type="InterPro" id="IPR021345">
    <property type="entry name" value="DUF2961"/>
</dbReference>
<dbReference type="AlphaFoldDB" id="A0A1B9G6R9"/>
<organism evidence="1">
    <name type="scientific">Kwoniella bestiolae CBS 10118</name>
    <dbReference type="NCBI Taxonomy" id="1296100"/>
    <lineage>
        <taxon>Eukaryota</taxon>
        <taxon>Fungi</taxon>
        <taxon>Dikarya</taxon>
        <taxon>Basidiomycota</taxon>
        <taxon>Agaricomycotina</taxon>
        <taxon>Tremellomycetes</taxon>
        <taxon>Tremellales</taxon>
        <taxon>Cryptococcaceae</taxon>
        <taxon>Kwoniella</taxon>
    </lineage>
</organism>
<reference evidence="1" key="2">
    <citation type="submission" date="2014-01" db="EMBL/GenBank/DDBJ databases">
        <title>Evolution of pathogenesis and genome organization in the Tremellales.</title>
        <authorList>
            <person name="Cuomo C."/>
            <person name="Litvintseva A."/>
            <person name="Heitman J."/>
            <person name="Chen Y."/>
            <person name="Sun S."/>
            <person name="Springer D."/>
            <person name="Dromer F."/>
            <person name="Young S."/>
            <person name="Zeng Q."/>
            <person name="Chapman S."/>
            <person name="Gujja S."/>
            <person name="Saif S."/>
            <person name="Birren B."/>
        </authorList>
    </citation>
    <scope>NUCLEOTIDE SEQUENCE</scope>
    <source>
        <strain evidence="1">CBS 10118</strain>
    </source>
</reference>
<dbReference type="EMBL" id="KI894020">
    <property type="protein sequence ID" value="OCF26680.1"/>
    <property type="molecule type" value="Genomic_DNA"/>
</dbReference>
<proteinExistence type="predicted"/>
<dbReference type="VEuPathDB" id="FungiDB:I302_04367"/>
<dbReference type="Pfam" id="PF11175">
    <property type="entry name" value="DUF2961"/>
    <property type="match status" value="1"/>
</dbReference>
<accession>A0A1B9G6R9</accession>
<evidence type="ECO:0000313" key="1">
    <source>
        <dbReference type="EMBL" id="OCF26680.1"/>
    </source>
</evidence>